<dbReference type="InterPro" id="IPR036565">
    <property type="entry name" value="Mur-like_cat_sf"/>
</dbReference>
<evidence type="ECO:0000259" key="5">
    <source>
        <dbReference type="Pfam" id="PF08245"/>
    </source>
</evidence>
<name>A0A2H0UG76_9BACT</name>
<organism evidence="6 7">
    <name type="scientific">Candidatus Kaiserbacteria bacterium CG10_big_fil_rev_8_21_14_0_10_45_20</name>
    <dbReference type="NCBI Taxonomy" id="1974607"/>
    <lineage>
        <taxon>Bacteria</taxon>
        <taxon>Candidatus Kaiseribacteriota</taxon>
    </lineage>
</organism>
<feature type="domain" description="Mur ligase central" evidence="5">
    <location>
        <begin position="105"/>
        <end position="212"/>
    </location>
</feature>
<evidence type="ECO:0000313" key="7">
    <source>
        <dbReference type="Proteomes" id="UP000229315"/>
    </source>
</evidence>
<dbReference type="PANTHER" id="PTHR43024">
    <property type="entry name" value="UDP-N-ACETYLMURAMOYL-TRIPEPTIDE--D-ALANYL-D-ALANINE LIGASE"/>
    <property type="match status" value="1"/>
</dbReference>
<keyword evidence="1" id="KW-0436">Ligase</keyword>
<evidence type="ECO:0000313" key="6">
    <source>
        <dbReference type="EMBL" id="PIR85413.1"/>
    </source>
</evidence>
<protein>
    <recommendedName>
        <fullName evidence="8">UDP-N-acetylmuramoyl-tripeptide--D-alanyl-D-alanine ligase</fullName>
    </recommendedName>
</protein>
<dbReference type="PANTHER" id="PTHR43024:SF1">
    <property type="entry name" value="UDP-N-ACETYLMURAMOYL-TRIPEPTIDE--D-ALANYL-D-ALANINE LIGASE"/>
    <property type="match status" value="1"/>
</dbReference>
<evidence type="ECO:0000256" key="2">
    <source>
        <dbReference type="ARBA" id="ARBA00022741"/>
    </source>
</evidence>
<dbReference type="GO" id="GO:0005524">
    <property type="term" value="F:ATP binding"/>
    <property type="evidence" value="ECO:0007669"/>
    <property type="project" value="UniProtKB-KW"/>
</dbReference>
<dbReference type="Gene3D" id="3.40.1190.10">
    <property type="entry name" value="Mur-like, catalytic domain"/>
    <property type="match status" value="1"/>
</dbReference>
<evidence type="ECO:0000256" key="1">
    <source>
        <dbReference type="ARBA" id="ARBA00022598"/>
    </source>
</evidence>
<dbReference type="GO" id="GO:0016881">
    <property type="term" value="F:acid-amino acid ligase activity"/>
    <property type="evidence" value="ECO:0007669"/>
    <property type="project" value="InterPro"/>
</dbReference>
<dbReference type="InterPro" id="IPR004101">
    <property type="entry name" value="Mur_ligase_C"/>
</dbReference>
<proteinExistence type="predicted"/>
<accession>A0A2H0UG76</accession>
<keyword evidence="2" id="KW-0547">Nucleotide-binding</keyword>
<feature type="domain" description="Mur ligase C-terminal" evidence="4">
    <location>
        <begin position="271"/>
        <end position="395"/>
    </location>
</feature>
<evidence type="ECO:0000256" key="3">
    <source>
        <dbReference type="ARBA" id="ARBA00022840"/>
    </source>
</evidence>
<dbReference type="AlphaFoldDB" id="A0A2H0UG76"/>
<keyword evidence="3" id="KW-0067">ATP-binding</keyword>
<dbReference type="InterPro" id="IPR036615">
    <property type="entry name" value="Mur_ligase_C_dom_sf"/>
</dbReference>
<dbReference type="Pfam" id="PF08245">
    <property type="entry name" value="Mur_ligase_M"/>
    <property type="match status" value="1"/>
</dbReference>
<dbReference type="Gene3D" id="3.90.190.20">
    <property type="entry name" value="Mur ligase, C-terminal domain"/>
    <property type="match status" value="1"/>
</dbReference>
<dbReference type="EMBL" id="PFBH01000005">
    <property type="protein sequence ID" value="PIR85413.1"/>
    <property type="molecule type" value="Genomic_DNA"/>
</dbReference>
<sequence length="429" mass="46281">MKEFIRNIIVFFITLEAKLILKKNKPKVIVVTGSVGKTSTKDATYTAVRGHTFVRKSEKSYNSDIGVPLTVLGVPNGWANILQWLRNLIDGMLLLVVITPYPRWLIVEVGADRPGDISQSLAWLTPDVVIGTRFPDIPVHVEFYSSPEQVIKEEMFPFSQLSEGGIAVVSADDAQTRHLSLKGGVQKISYGISNDADVRASNIRILSRGGNPRGISFDVSYREEKARVTLEGVLGSAHRDATLAGIAGATAAGSSLQKAVEAFSEHTPPPGRLRIIQGLKKTTIIDDTYNSSPKATEVALEALSEAPGTRKIAVLGDMLELGSFSVSEHERIGVQVAKNADILLTVGVRAKGIAEGAMKAGMPESAVSVFERGADSASKLLSMLTAGDVILVKGSQSIRMERIVKSLMAEPEKAKDLLPRQDAEWLTRG</sequence>
<evidence type="ECO:0000259" key="4">
    <source>
        <dbReference type="Pfam" id="PF02875"/>
    </source>
</evidence>
<dbReference type="SUPFAM" id="SSF53623">
    <property type="entry name" value="MurD-like peptide ligases, catalytic domain"/>
    <property type="match status" value="1"/>
</dbReference>
<dbReference type="InterPro" id="IPR013221">
    <property type="entry name" value="Mur_ligase_cen"/>
</dbReference>
<dbReference type="SUPFAM" id="SSF53244">
    <property type="entry name" value="MurD-like peptide ligases, peptide-binding domain"/>
    <property type="match status" value="1"/>
</dbReference>
<dbReference type="Pfam" id="PF02875">
    <property type="entry name" value="Mur_ligase_C"/>
    <property type="match status" value="1"/>
</dbReference>
<gene>
    <name evidence="6" type="ORF">COU15_01120</name>
</gene>
<dbReference type="InterPro" id="IPR051046">
    <property type="entry name" value="MurCDEF_CellWall_CoF430Synth"/>
</dbReference>
<reference evidence="7" key="1">
    <citation type="submission" date="2017-09" db="EMBL/GenBank/DDBJ databases">
        <title>Depth-based differentiation of microbial function through sediment-hosted aquifers and enrichment of novel symbionts in the deep terrestrial subsurface.</title>
        <authorList>
            <person name="Probst A.J."/>
            <person name="Ladd B."/>
            <person name="Jarett J.K."/>
            <person name="Geller-Mcgrath D.E."/>
            <person name="Sieber C.M.K."/>
            <person name="Emerson J.B."/>
            <person name="Anantharaman K."/>
            <person name="Thomas B.C."/>
            <person name="Malmstrom R."/>
            <person name="Stieglmeier M."/>
            <person name="Klingl A."/>
            <person name="Woyke T."/>
            <person name="Ryan C.M."/>
            <person name="Banfield J.F."/>
        </authorList>
    </citation>
    <scope>NUCLEOTIDE SEQUENCE [LARGE SCALE GENOMIC DNA]</scope>
</reference>
<comment type="caution">
    <text evidence="6">The sequence shown here is derived from an EMBL/GenBank/DDBJ whole genome shotgun (WGS) entry which is preliminary data.</text>
</comment>
<evidence type="ECO:0008006" key="8">
    <source>
        <dbReference type="Google" id="ProtNLM"/>
    </source>
</evidence>
<dbReference type="Proteomes" id="UP000229315">
    <property type="component" value="Unassembled WGS sequence"/>
</dbReference>